<gene>
    <name evidence="2" type="ORF">ACFQ2K_49920</name>
</gene>
<keyword evidence="3" id="KW-1185">Reference proteome</keyword>
<accession>A0ABW2X9J6</accession>
<evidence type="ECO:0000256" key="1">
    <source>
        <dbReference type="SAM" id="Phobius"/>
    </source>
</evidence>
<sequence>MAEGCQPSLPILTALTCLFLAAFMFQTAAVGSNVFIAAWALLSWERC</sequence>
<keyword evidence="1" id="KW-0812">Transmembrane</keyword>
<keyword evidence="1" id="KW-0472">Membrane</keyword>
<reference evidence="3" key="1">
    <citation type="journal article" date="2019" name="Int. J. Syst. Evol. Microbiol.">
        <title>The Global Catalogue of Microorganisms (GCM) 10K type strain sequencing project: providing services to taxonomists for standard genome sequencing and annotation.</title>
        <authorList>
            <consortium name="The Broad Institute Genomics Platform"/>
            <consortium name="The Broad Institute Genome Sequencing Center for Infectious Disease"/>
            <person name="Wu L."/>
            <person name="Ma J."/>
        </authorList>
    </citation>
    <scope>NUCLEOTIDE SEQUENCE [LARGE SCALE GENOMIC DNA]</scope>
    <source>
        <strain evidence="3">JCM 12607</strain>
    </source>
</reference>
<name>A0ABW2X9J6_9ACTN</name>
<dbReference type="Proteomes" id="UP001596915">
    <property type="component" value="Unassembled WGS sequence"/>
</dbReference>
<organism evidence="2 3">
    <name type="scientific">Streptomyces sanglieri</name>
    <dbReference type="NCBI Taxonomy" id="193460"/>
    <lineage>
        <taxon>Bacteria</taxon>
        <taxon>Bacillati</taxon>
        <taxon>Actinomycetota</taxon>
        <taxon>Actinomycetes</taxon>
        <taxon>Kitasatosporales</taxon>
        <taxon>Streptomycetaceae</taxon>
        <taxon>Streptomyces</taxon>
    </lineage>
</organism>
<dbReference type="Pfam" id="PF10951">
    <property type="entry name" value="DUF2776"/>
    <property type="match status" value="1"/>
</dbReference>
<protein>
    <submittedName>
        <fullName evidence="2">DUF2776 family protein</fullName>
    </submittedName>
</protein>
<comment type="caution">
    <text evidence="2">The sequence shown here is derived from an EMBL/GenBank/DDBJ whole genome shotgun (WGS) entry which is preliminary data.</text>
</comment>
<feature type="transmembrane region" description="Helical" evidence="1">
    <location>
        <begin position="12"/>
        <end position="42"/>
    </location>
</feature>
<dbReference type="EMBL" id="JBHTGL010000008">
    <property type="protein sequence ID" value="MFD0629541.1"/>
    <property type="molecule type" value="Genomic_DNA"/>
</dbReference>
<evidence type="ECO:0000313" key="2">
    <source>
        <dbReference type="EMBL" id="MFD0629541.1"/>
    </source>
</evidence>
<evidence type="ECO:0000313" key="3">
    <source>
        <dbReference type="Proteomes" id="UP001596915"/>
    </source>
</evidence>
<proteinExistence type="predicted"/>
<dbReference type="InterPro" id="IPR021240">
    <property type="entry name" value="DUF2776"/>
</dbReference>
<keyword evidence="1" id="KW-1133">Transmembrane helix</keyword>